<dbReference type="OrthoDB" id="478468at2"/>
<comment type="caution">
    <text evidence="7">The sequence shown here is derived from an EMBL/GenBank/DDBJ whole genome shotgun (WGS) entry which is preliminary data.</text>
</comment>
<keyword evidence="8" id="KW-1185">Reference proteome</keyword>
<accession>A0A098TM03</accession>
<feature type="transmembrane region" description="Helical" evidence="5">
    <location>
        <begin position="246"/>
        <end position="265"/>
    </location>
</feature>
<dbReference type="RefSeq" id="WP_036531651.1">
    <property type="nucleotide sequence ID" value="NZ_JJML01000009.1"/>
</dbReference>
<evidence type="ECO:0000256" key="5">
    <source>
        <dbReference type="SAM" id="Phobius"/>
    </source>
</evidence>
<comment type="subcellular location">
    <subcellularLocation>
        <location evidence="1">Membrane</location>
        <topology evidence="1">Multi-pass membrane protein</topology>
    </subcellularLocation>
</comment>
<feature type="transmembrane region" description="Helical" evidence="5">
    <location>
        <begin position="196"/>
        <end position="217"/>
    </location>
</feature>
<dbReference type="PANTHER" id="PTHR37422">
    <property type="entry name" value="TEICHURONIC ACID BIOSYNTHESIS PROTEIN TUAE"/>
    <property type="match status" value="1"/>
</dbReference>
<evidence type="ECO:0000256" key="1">
    <source>
        <dbReference type="ARBA" id="ARBA00004141"/>
    </source>
</evidence>
<evidence type="ECO:0000313" key="8">
    <source>
        <dbReference type="Proteomes" id="UP000030170"/>
    </source>
</evidence>
<evidence type="ECO:0000313" key="7">
    <source>
        <dbReference type="EMBL" id="KGF73345.1"/>
    </source>
</evidence>
<keyword evidence="2 5" id="KW-0812">Transmembrane</keyword>
<dbReference type="EMBL" id="JJML01000009">
    <property type="protein sequence ID" value="KGF73345.1"/>
    <property type="molecule type" value="Genomic_DNA"/>
</dbReference>
<feature type="transmembrane region" description="Helical" evidence="5">
    <location>
        <begin position="16"/>
        <end position="43"/>
    </location>
</feature>
<dbReference type="AlphaFoldDB" id="A0A098TM03"/>
<evidence type="ECO:0000259" key="6">
    <source>
        <dbReference type="Pfam" id="PF04932"/>
    </source>
</evidence>
<dbReference type="Proteomes" id="UP000030170">
    <property type="component" value="Unassembled WGS sequence"/>
</dbReference>
<dbReference type="PANTHER" id="PTHR37422:SF13">
    <property type="entry name" value="LIPOPOLYSACCHARIDE BIOSYNTHESIS PROTEIN PA4999-RELATED"/>
    <property type="match status" value="1"/>
</dbReference>
<keyword evidence="3 5" id="KW-1133">Transmembrane helix</keyword>
<feature type="transmembrane region" description="Helical" evidence="5">
    <location>
        <begin position="379"/>
        <end position="399"/>
    </location>
</feature>
<dbReference type="STRING" id="1497020.DO97_21335"/>
<feature type="transmembrane region" description="Helical" evidence="5">
    <location>
        <begin position="405"/>
        <end position="424"/>
    </location>
</feature>
<dbReference type="InterPro" id="IPR051533">
    <property type="entry name" value="WaaL-like"/>
</dbReference>
<evidence type="ECO:0000256" key="2">
    <source>
        <dbReference type="ARBA" id="ARBA00022692"/>
    </source>
</evidence>
<name>A0A098TM03_9CYAN</name>
<organism evidence="7 8">
    <name type="scientific">Neosynechococcus sphagnicola sy1</name>
    <dbReference type="NCBI Taxonomy" id="1497020"/>
    <lineage>
        <taxon>Bacteria</taxon>
        <taxon>Bacillati</taxon>
        <taxon>Cyanobacteriota</taxon>
        <taxon>Cyanophyceae</taxon>
        <taxon>Neosynechococcales</taxon>
        <taxon>Neosynechococcaceae</taxon>
        <taxon>Neosynechococcus</taxon>
    </lineage>
</organism>
<feature type="transmembrane region" description="Helical" evidence="5">
    <location>
        <begin position="171"/>
        <end position="189"/>
    </location>
</feature>
<feature type="transmembrane region" description="Helical" evidence="5">
    <location>
        <begin position="341"/>
        <end position="358"/>
    </location>
</feature>
<feature type="transmembrane region" description="Helical" evidence="5">
    <location>
        <begin position="78"/>
        <end position="99"/>
    </location>
</feature>
<feature type="transmembrane region" description="Helical" evidence="5">
    <location>
        <begin position="223"/>
        <end position="239"/>
    </location>
</feature>
<gene>
    <name evidence="7" type="ORF">DO97_21335</name>
</gene>
<dbReference type="Pfam" id="PF04932">
    <property type="entry name" value="Wzy_C"/>
    <property type="match status" value="1"/>
</dbReference>
<feature type="domain" description="O-antigen ligase-related" evidence="6">
    <location>
        <begin position="207"/>
        <end position="349"/>
    </location>
</feature>
<keyword evidence="4 5" id="KW-0472">Membrane</keyword>
<evidence type="ECO:0000256" key="3">
    <source>
        <dbReference type="ARBA" id="ARBA00022989"/>
    </source>
</evidence>
<reference evidence="7 8" key="1">
    <citation type="journal article" date="2014" name="Mol. Ecol.">
        <title>Evolution of Synechococcus.</title>
        <authorList>
            <person name="Dvorak P."/>
            <person name="Casamatta D."/>
            <person name="Hasler P."/>
            <person name="Poulickova A."/>
            <person name="Ondrej V."/>
            <person name="Sanges R."/>
        </authorList>
    </citation>
    <scope>NUCLEOTIDE SEQUENCE [LARGE SCALE GENOMIC DNA]</scope>
    <source>
        <strain evidence="7 8">CAUP A 1101</strain>
    </source>
</reference>
<evidence type="ECO:0000256" key="4">
    <source>
        <dbReference type="ARBA" id="ARBA00023136"/>
    </source>
</evidence>
<feature type="transmembrane region" description="Helical" evidence="5">
    <location>
        <begin position="55"/>
        <end position="72"/>
    </location>
</feature>
<dbReference type="GO" id="GO:0016020">
    <property type="term" value="C:membrane"/>
    <property type="evidence" value="ECO:0007669"/>
    <property type="project" value="UniProtKB-SubCell"/>
</dbReference>
<dbReference type="InterPro" id="IPR007016">
    <property type="entry name" value="O-antigen_ligase-rel_domated"/>
</dbReference>
<protein>
    <recommendedName>
        <fullName evidence="6">O-antigen ligase-related domain-containing protein</fullName>
    </recommendedName>
</protein>
<proteinExistence type="predicted"/>
<sequence>MWLPWMATQLFSRQNWLVVGTLVLSISPVVCMTCYAIAALITVGKFPWKHRGREQWAIMLWIAVIMIGLGLRKVQPEIIQPGGVALSDYLPFFPFFFCLSLRPFTVSEIKGFCYAVMLTTPQQLLLAIGENYGHWYGRFHWLGESTALIDGYIGPVEAGLSTSAGFFNPNILAGYCIFSAGLALTLWISSSQPKYALTWNNGLVVLGLFCSVGLLLWSGSQNGLMGFVVMVLLFIWIAGQMKINRILLLGSALGLGLFLLAQSSLRPLLALALPPRLFSLSGSLVSSFEERRPFYACATQLIEQYPLIGVGIGRFSSECYRRVGWHMAHAHNLLLQLGAEVGLPLTFLMVGFMGYVLYQSGSYFCQPTQVRETSIERSLTHLGLGLLAVSGVLLLMQGLDLALLMSYRLNFLFWIGLAIPYSLAIQPPPSAQR</sequence>